<dbReference type="EMBL" id="SSOP01000369">
    <property type="protein sequence ID" value="KAB5588794.1"/>
    <property type="molecule type" value="Genomic_DNA"/>
</dbReference>
<organism evidence="1 2">
    <name type="scientific">Ceratobasidium theobromae</name>
    <dbReference type="NCBI Taxonomy" id="1582974"/>
    <lineage>
        <taxon>Eukaryota</taxon>
        <taxon>Fungi</taxon>
        <taxon>Dikarya</taxon>
        <taxon>Basidiomycota</taxon>
        <taxon>Agaricomycotina</taxon>
        <taxon>Agaricomycetes</taxon>
        <taxon>Cantharellales</taxon>
        <taxon>Ceratobasidiaceae</taxon>
        <taxon>Ceratobasidium</taxon>
    </lineage>
</organism>
<protein>
    <submittedName>
        <fullName evidence="1">Uncharacterized protein</fullName>
    </submittedName>
</protein>
<dbReference type="Proteomes" id="UP000383932">
    <property type="component" value="Unassembled WGS sequence"/>
</dbReference>
<dbReference type="AlphaFoldDB" id="A0A5N5QAV2"/>
<accession>A0A5N5QAV2</accession>
<reference evidence="1 2" key="1">
    <citation type="journal article" date="2019" name="Fungal Biol. Biotechnol.">
        <title>Draft genome sequence of fastidious pathogen Ceratobasidium theobromae, which causes vascular-streak dieback in Theobroma cacao.</title>
        <authorList>
            <person name="Ali S.S."/>
            <person name="Asman A."/>
            <person name="Shao J."/>
            <person name="Firmansyah A.P."/>
            <person name="Susilo A.W."/>
            <person name="Rosmana A."/>
            <person name="McMahon P."/>
            <person name="Junaid M."/>
            <person name="Guest D."/>
            <person name="Kheng T.Y."/>
            <person name="Meinhardt L.W."/>
            <person name="Bailey B.A."/>
        </authorList>
    </citation>
    <scope>NUCLEOTIDE SEQUENCE [LARGE SCALE GENOMIC DNA]</scope>
    <source>
        <strain evidence="1 2">CT2</strain>
    </source>
</reference>
<name>A0A5N5QAV2_9AGAM</name>
<gene>
    <name evidence="1" type="ORF">CTheo_7767</name>
</gene>
<sequence>MLIPIALLSDSVIWPEHHTELGIHTFLPWVNRGKNSQSEETRVEAAQVAEYHLDLAAFMELCAKPRNDALRAREDASRVLGDILRTQEAVLSIREATSRAREDALSARELEGALRAQLEEGLLAQYEEIIGDSVTYTLGMGTEDALKAEEVEICPNARSMDLKELGRTPPLRTQKVFWDAEKVYWRSREGYWRAQEEFWRAREGYWRHREAFWHHCRGTFHAHMRIIELVRKIDIATRIAESKTEK</sequence>
<keyword evidence="2" id="KW-1185">Reference proteome</keyword>
<proteinExistence type="predicted"/>
<evidence type="ECO:0000313" key="1">
    <source>
        <dbReference type="EMBL" id="KAB5588794.1"/>
    </source>
</evidence>
<evidence type="ECO:0000313" key="2">
    <source>
        <dbReference type="Proteomes" id="UP000383932"/>
    </source>
</evidence>
<comment type="caution">
    <text evidence="1">The sequence shown here is derived from an EMBL/GenBank/DDBJ whole genome shotgun (WGS) entry which is preliminary data.</text>
</comment>